<gene>
    <name evidence="2" type="ORF">GCM10010422_24230</name>
</gene>
<evidence type="ECO:0000313" key="2">
    <source>
        <dbReference type="EMBL" id="GAA2479148.1"/>
    </source>
</evidence>
<dbReference type="Proteomes" id="UP001501721">
    <property type="component" value="Unassembled WGS sequence"/>
</dbReference>
<sequence length="86" mass="9991">MFLDEIDVQCVRLRDGRQQCLFEQRRIHRSVDLQEFAHSENSVHFPEPLLGDPYFALRGREGQLGTGTDGQVSTSENPPHKWPERE</sequence>
<proteinExistence type="predicted"/>
<dbReference type="EMBL" id="BAAATL010000010">
    <property type="protein sequence ID" value="GAA2479148.1"/>
    <property type="molecule type" value="Genomic_DNA"/>
</dbReference>
<reference evidence="3" key="1">
    <citation type="journal article" date="2019" name="Int. J. Syst. Evol. Microbiol.">
        <title>The Global Catalogue of Microorganisms (GCM) 10K type strain sequencing project: providing services to taxonomists for standard genome sequencing and annotation.</title>
        <authorList>
            <consortium name="The Broad Institute Genomics Platform"/>
            <consortium name="The Broad Institute Genome Sequencing Center for Infectious Disease"/>
            <person name="Wu L."/>
            <person name="Ma J."/>
        </authorList>
    </citation>
    <scope>NUCLEOTIDE SEQUENCE [LARGE SCALE GENOMIC DNA]</scope>
    <source>
        <strain evidence="3">JCM 6923</strain>
    </source>
</reference>
<protein>
    <submittedName>
        <fullName evidence="2">Uncharacterized protein</fullName>
    </submittedName>
</protein>
<evidence type="ECO:0000256" key="1">
    <source>
        <dbReference type="SAM" id="MobiDB-lite"/>
    </source>
</evidence>
<keyword evidence="3" id="KW-1185">Reference proteome</keyword>
<comment type="caution">
    <text evidence="2">The sequence shown here is derived from an EMBL/GenBank/DDBJ whole genome shotgun (WGS) entry which is preliminary data.</text>
</comment>
<organism evidence="2 3">
    <name type="scientific">Streptomyces graminearus</name>
    <dbReference type="NCBI Taxonomy" id="284030"/>
    <lineage>
        <taxon>Bacteria</taxon>
        <taxon>Bacillati</taxon>
        <taxon>Actinomycetota</taxon>
        <taxon>Actinomycetes</taxon>
        <taxon>Kitasatosporales</taxon>
        <taxon>Streptomycetaceae</taxon>
        <taxon>Streptomyces</taxon>
    </lineage>
</organism>
<name>A0ABP5YD22_9ACTN</name>
<accession>A0ABP5YD22</accession>
<evidence type="ECO:0000313" key="3">
    <source>
        <dbReference type="Proteomes" id="UP001501721"/>
    </source>
</evidence>
<feature type="region of interest" description="Disordered" evidence="1">
    <location>
        <begin position="59"/>
        <end position="86"/>
    </location>
</feature>